<evidence type="ECO:0008006" key="3">
    <source>
        <dbReference type="Google" id="ProtNLM"/>
    </source>
</evidence>
<dbReference type="AlphaFoldDB" id="G6AYN1"/>
<accession>G6AYN1</accession>
<dbReference type="HOGENOM" id="CLU_073308_8_1_10"/>
<reference evidence="1 2" key="1">
    <citation type="submission" date="2011-08" db="EMBL/GenBank/DDBJ databases">
        <authorList>
            <person name="Weinstock G."/>
            <person name="Sodergren E."/>
            <person name="Clifton S."/>
            <person name="Fulton L."/>
            <person name="Fulton B."/>
            <person name="Courtney L."/>
            <person name="Fronick C."/>
            <person name="Harrison M."/>
            <person name="Strong C."/>
            <person name="Farmer C."/>
            <person name="Delahaunty K."/>
            <person name="Markovic C."/>
            <person name="Hall O."/>
            <person name="Minx P."/>
            <person name="Tomlinson C."/>
            <person name="Mitreva M."/>
            <person name="Hou S."/>
            <person name="Chen J."/>
            <person name="Wollam A."/>
            <person name="Pepin K.H."/>
            <person name="Johnson M."/>
            <person name="Bhonagiri V."/>
            <person name="Zhang X."/>
            <person name="Suruliraj S."/>
            <person name="Warren W."/>
            <person name="Chinwalla A."/>
            <person name="Mardis E.R."/>
            <person name="Wilson R.K."/>
        </authorList>
    </citation>
    <scope>NUCLEOTIDE SEQUENCE [LARGE SCALE GENOMIC DNA]</scope>
    <source>
        <strain evidence="1 2">DSM 18206</strain>
    </source>
</reference>
<gene>
    <name evidence="1" type="ORF">HMPREF0673_01741</name>
</gene>
<sequence length="92" mass="11111">MTTDYKFTELFCIIDEFCKHFDAENARLLLEDNSGMKRRRRAASLSDSEIMTVLLYFHFGTFRNFKHYYLFFIKGTMKSYFPKAVSYNRFVE</sequence>
<proteinExistence type="predicted"/>
<organism evidence="1 2">
    <name type="scientific">Leyella stercorea DSM 18206</name>
    <dbReference type="NCBI Taxonomy" id="1002367"/>
    <lineage>
        <taxon>Bacteria</taxon>
        <taxon>Pseudomonadati</taxon>
        <taxon>Bacteroidota</taxon>
        <taxon>Bacteroidia</taxon>
        <taxon>Bacteroidales</taxon>
        <taxon>Prevotellaceae</taxon>
        <taxon>Leyella</taxon>
    </lineage>
</organism>
<comment type="caution">
    <text evidence="1">The sequence shown here is derived from an EMBL/GenBank/DDBJ whole genome shotgun (WGS) entry which is preliminary data.</text>
</comment>
<evidence type="ECO:0000313" key="1">
    <source>
        <dbReference type="EMBL" id="EHJ39035.1"/>
    </source>
</evidence>
<dbReference type="eggNOG" id="COG3039">
    <property type="taxonomic scope" value="Bacteria"/>
</dbReference>
<name>G6AYN1_9BACT</name>
<dbReference type="Proteomes" id="UP000004407">
    <property type="component" value="Unassembled WGS sequence"/>
</dbReference>
<evidence type="ECO:0000313" key="2">
    <source>
        <dbReference type="Proteomes" id="UP000004407"/>
    </source>
</evidence>
<dbReference type="EMBL" id="AFZZ01000157">
    <property type="protein sequence ID" value="EHJ39035.1"/>
    <property type="molecule type" value="Genomic_DNA"/>
</dbReference>
<protein>
    <recommendedName>
        <fullName evidence="3">ISPg3, transposase family protein</fullName>
    </recommendedName>
</protein>